<dbReference type="InterPro" id="IPR029055">
    <property type="entry name" value="Ntn_hydrolases_N"/>
</dbReference>
<evidence type="ECO:0000259" key="2">
    <source>
        <dbReference type="PROSITE" id="PS51278"/>
    </source>
</evidence>
<feature type="domain" description="Glutamine amidotransferase type-2" evidence="2">
    <location>
        <begin position="2"/>
        <end position="256"/>
    </location>
</feature>
<evidence type="ECO:0000256" key="1">
    <source>
        <dbReference type="ARBA" id="ARBA00022962"/>
    </source>
</evidence>
<keyword evidence="4" id="KW-1185">Reference proteome</keyword>
<organism evidence="3 4">
    <name type="scientific">Arthrobacter livingstonensis</name>
    <dbReference type="NCBI Taxonomy" id="670078"/>
    <lineage>
        <taxon>Bacteria</taxon>
        <taxon>Bacillati</taxon>
        <taxon>Actinomycetota</taxon>
        <taxon>Actinomycetes</taxon>
        <taxon>Micrococcales</taxon>
        <taxon>Micrococcaceae</taxon>
        <taxon>Arthrobacter</taxon>
    </lineage>
</organism>
<evidence type="ECO:0000313" key="4">
    <source>
        <dbReference type="Proteomes" id="UP000247832"/>
    </source>
</evidence>
<dbReference type="GO" id="GO:0016740">
    <property type="term" value="F:transferase activity"/>
    <property type="evidence" value="ECO:0007669"/>
    <property type="project" value="UniProtKB-KW"/>
</dbReference>
<accession>A0A2V5L6R3</accession>
<dbReference type="Pfam" id="PF13230">
    <property type="entry name" value="GATase_4"/>
    <property type="match status" value="1"/>
</dbReference>
<evidence type="ECO:0000313" key="3">
    <source>
        <dbReference type="EMBL" id="PYI66918.1"/>
    </source>
</evidence>
<dbReference type="PANTHER" id="PTHR42824:SF1">
    <property type="entry name" value="GLUTAMINE AMIDOTRANSFERASE YAFJ-RELATED"/>
    <property type="match status" value="1"/>
</dbReference>
<comment type="caution">
    <text evidence="3">The sequence shown here is derived from an EMBL/GenBank/DDBJ whole genome shotgun (WGS) entry which is preliminary data.</text>
</comment>
<proteinExistence type="predicted"/>
<protein>
    <submittedName>
        <fullName evidence="3">Class II glutamine amidotransferase</fullName>
    </submittedName>
</protein>
<gene>
    <name evidence="3" type="ORF">CVV68_12550</name>
</gene>
<dbReference type="InterPro" id="IPR026869">
    <property type="entry name" value="EgtC-like"/>
</dbReference>
<name>A0A2V5L6R3_9MICC</name>
<dbReference type="PROSITE" id="PS51278">
    <property type="entry name" value="GATASE_TYPE_2"/>
    <property type="match status" value="1"/>
</dbReference>
<reference evidence="3 4" key="1">
    <citation type="submission" date="2018-05" db="EMBL/GenBank/DDBJ databases">
        <title>Genetic diversity of glacier-inhabiting Cryobacterium bacteria in China and description of Cryobacterium mengkeensis sp. nov. and Arthrobacter glacialis sp. nov.</title>
        <authorList>
            <person name="Liu Q."/>
            <person name="Xin Y.-H."/>
        </authorList>
    </citation>
    <scope>NUCLEOTIDE SEQUENCE [LARGE SCALE GENOMIC DNA]</scope>
    <source>
        <strain evidence="3 4">LI2</strain>
    </source>
</reference>
<dbReference type="Proteomes" id="UP000247832">
    <property type="component" value="Unassembled WGS sequence"/>
</dbReference>
<dbReference type="SUPFAM" id="SSF56235">
    <property type="entry name" value="N-terminal nucleophile aminohydrolases (Ntn hydrolases)"/>
    <property type="match status" value="1"/>
</dbReference>
<dbReference type="OrthoDB" id="9804310at2"/>
<keyword evidence="3" id="KW-0808">Transferase</keyword>
<dbReference type="AlphaFoldDB" id="A0A2V5L6R3"/>
<dbReference type="PANTHER" id="PTHR42824">
    <property type="entry name" value="GLUTAMINE AMIDOTRANSFERASE"/>
    <property type="match status" value="1"/>
</dbReference>
<dbReference type="RefSeq" id="WP_110501348.1">
    <property type="nucleotide sequence ID" value="NZ_QJVD01000012.1"/>
</dbReference>
<sequence>MCRLFGLHAGAEPVQATFWLLKAPDSLSEQSRREPDGTGIGVFSAGGVPEISKQAIAAFVDEEFATAARELKSTTFVAHVRYATTGAHTTANTHPFEQDGRICAHNGAFGELDRLDARLADLGGTELVLGQTDSERMFALITLETRRHGGDLSAGISTALTWIAENLPVYSLNLVITTATGLWALRYPETHELHVLERAPGGHRNGQPLKVDSSRIHGRSQVLAGKRAVVVATEPMDSDPGWRMLEPGELLHVDAGLTLHSSRPLPPSPARRLLLTEPVPPAAPTFGAAG</sequence>
<keyword evidence="1 3" id="KW-0315">Glutamine amidotransferase</keyword>
<dbReference type="CDD" id="cd01908">
    <property type="entry name" value="YafJ"/>
    <property type="match status" value="1"/>
</dbReference>
<dbReference type="EMBL" id="QJVD01000012">
    <property type="protein sequence ID" value="PYI66918.1"/>
    <property type="molecule type" value="Genomic_DNA"/>
</dbReference>
<dbReference type="InterPro" id="IPR017932">
    <property type="entry name" value="GATase_2_dom"/>
</dbReference>
<dbReference type="Gene3D" id="3.60.20.10">
    <property type="entry name" value="Glutamine Phosphoribosylpyrophosphate, subunit 1, domain 1"/>
    <property type="match status" value="1"/>
</dbReference>